<evidence type="ECO:0000313" key="2">
    <source>
        <dbReference type="Proteomes" id="UP000652681"/>
    </source>
</evidence>
<dbReference type="EMBL" id="JACVEL010000004">
    <property type="protein sequence ID" value="MBC9812433.1"/>
    <property type="molecule type" value="Genomic_DNA"/>
</dbReference>
<organism evidence="1 2">
    <name type="scientific">Taishania pollutisoli</name>
    <dbReference type="NCBI Taxonomy" id="2766479"/>
    <lineage>
        <taxon>Bacteria</taxon>
        <taxon>Pseudomonadati</taxon>
        <taxon>Bacteroidota</taxon>
        <taxon>Flavobacteriia</taxon>
        <taxon>Flavobacteriales</taxon>
        <taxon>Crocinitomicaceae</taxon>
        <taxon>Taishania</taxon>
    </lineage>
</organism>
<gene>
    <name evidence="1" type="ORF">H9Y05_08105</name>
</gene>
<dbReference type="AlphaFoldDB" id="A0A8J6PC58"/>
<name>A0A8J6PC58_9FLAO</name>
<dbReference type="Proteomes" id="UP000652681">
    <property type="component" value="Unassembled WGS sequence"/>
</dbReference>
<protein>
    <submittedName>
        <fullName evidence="1">Uncharacterized protein</fullName>
    </submittedName>
</protein>
<keyword evidence="2" id="KW-1185">Reference proteome</keyword>
<comment type="caution">
    <text evidence="1">The sequence shown here is derived from an EMBL/GenBank/DDBJ whole genome shotgun (WGS) entry which is preliminary data.</text>
</comment>
<accession>A0A8J6PC58</accession>
<reference evidence="1" key="1">
    <citation type="submission" date="2020-09" db="EMBL/GenBank/DDBJ databases">
        <title>Taishania pollutisoli gen. nov., sp. nov., Isolated from Tetrabromobisphenol A-Contaminated Soil.</title>
        <authorList>
            <person name="Chen Q."/>
        </authorList>
    </citation>
    <scope>NUCLEOTIDE SEQUENCE</scope>
    <source>
        <strain evidence="1">CZZ-1</strain>
    </source>
</reference>
<proteinExistence type="predicted"/>
<evidence type="ECO:0000313" key="1">
    <source>
        <dbReference type="EMBL" id="MBC9812433.1"/>
    </source>
</evidence>
<sequence length="195" mass="21815">MTLLMMFVGLAGMGFSQKIIKTEGDLAFLKSEKTLNLEYNYEDMGVGKFKTEEEYVNSKVKEYNEKEAGKGDKWKESWEGSRDRVYHPKFEELFNKYSGLTASRNNENANYTLIVKTIFTEPGFNVGVASKPAGVSFEYIFVDSATKKVVAKYTQANVPGAQAMGYDFDTSTRISEAYAKAGKMLGGFIAKSNKK</sequence>